<keyword evidence="3" id="KW-0274">FAD</keyword>
<dbReference type="PANTHER" id="PTHR43004:SF19">
    <property type="entry name" value="BINDING MONOOXYGENASE, PUTATIVE (JCVI)-RELATED"/>
    <property type="match status" value="1"/>
</dbReference>
<keyword evidence="2" id="KW-0285">Flavoprotein</keyword>
<dbReference type="SUPFAM" id="SSF51905">
    <property type="entry name" value="FAD/NAD(P)-binding domain"/>
    <property type="match status" value="1"/>
</dbReference>
<dbReference type="Gene3D" id="3.50.50.60">
    <property type="entry name" value="FAD/NAD(P)-binding domain"/>
    <property type="match status" value="1"/>
</dbReference>
<evidence type="ECO:0000256" key="1">
    <source>
        <dbReference type="ARBA" id="ARBA00001974"/>
    </source>
</evidence>
<dbReference type="InterPro" id="IPR002938">
    <property type="entry name" value="FAD-bd"/>
</dbReference>
<evidence type="ECO:0000256" key="3">
    <source>
        <dbReference type="ARBA" id="ARBA00022827"/>
    </source>
</evidence>
<reference evidence="5 6" key="1">
    <citation type="journal article" date="2019" name="Int. J. Syst. Evol. Microbiol.">
        <title>Photorhabdus khanii subsp. guanajuatensis subsp. nov., isolated from Heterorhabditis atacamensis, and Photorhabdus luminescens subsp. mexicana subsp. nov., isolated from Heterorhabditis mexicana entomopathogenic nematodes.</title>
        <authorList>
            <person name="Machado R.A.R."/>
            <person name="Bruno P."/>
            <person name="Arce C.C.M."/>
            <person name="Liechti N."/>
            <person name="Kohler A."/>
            <person name="Bernal J."/>
            <person name="Bruggmann R."/>
            <person name="Turlings T.C.J."/>
        </authorList>
    </citation>
    <scope>NUCLEOTIDE SEQUENCE [LARGE SCALE GENOMIC DNA]</scope>
    <source>
        <strain evidence="5 6">MEX20-17</strain>
    </source>
</reference>
<proteinExistence type="predicted"/>
<organism evidence="5 6">
    <name type="scientific">Photorhabdus khanii subsp. guanajuatensis</name>
    <dbReference type="NCBI Taxonomy" id="2100166"/>
    <lineage>
        <taxon>Bacteria</taxon>
        <taxon>Pseudomonadati</taxon>
        <taxon>Pseudomonadota</taxon>
        <taxon>Gammaproteobacteria</taxon>
        <taxon>Enterobacterales</taxon>
        <taxon>Morganellaceae</taxon>
        <taxon>Photorhabdus</taxon>
    </lineage>
</organism>
<dbReference type="PRINTS" id="PR00420">
    <property type="entry name" value="RNGMNOXGNASE"/>
</dbReference>
<sequence>MNSSNKTKIAIIGAGPVGLILSARLASFGIASIVMDKAPYLLRKGSKACLIHGDALEVLDKVGCGEQIAKEGIHWRIAHTYIRNVERITQEYPERPGYGEFVNISQYRIEQEIVKLLEANPLCELRWSSEVVGYSQQQDKVKLEVKHCTETETLEFDYVIACDGVRSTLRDLTGINFTGYTHQDRFLVTDIKANIALTKERHFHFDPQFNPGRQLVMHPQPDNIWRIDWQLPPNADIEAEKKNGQLDKRIKSVIGDIPYQIDWISTYRFNQRVVDKFRLNRLFFAGDAAHSFPPYGSRGMNSGIQDADNLAWKLALVIRGSAGDELLDTYHEERFLAAKENLRLTEATIKFMVPPTPLKQIWRDTVLRISEVWKPLRKQVNHGKMTEPFTYESSSLIDYNHRTPYVGAFSPDVVVYIDGEKSRLRKLFGEGFVCLFCADPNKVKQYLNKQSHTHNGLDFSLVAAVPKGYFSPKEDERLISVTYDDILFFETLTEKQDSLFVIRPDGHLAGHYLLDNAPSLSSILEKVSGTDSLTFQREAP</sequence>
<gene>
    <name evidence="5" type="ORF">C5467_21485</name>
</gene>
<dbReference type="GO" id="GO:0016709">
    <property type="term" value="F:oxidoreductase activity, acting on paired donors, with incorporation or reduction of molecular oxygen, NAD(P)H as one donor, and incorporation of one atom of oxygen"/>
    <property type="evidence" value="ECO:0007669"/>
    <property type="project" value="UniProtKB-ARBA"/>
</dbReference>
<dbReference type="Pfam" id="PF01494">
    <property type="entry name" value="FAD_binding_3"/>
    <property type="match status" value="1"/>
</dbReference>
<protein>
    <submittedName>
        <fullName evidence="5">FAD-dependent oxidoreductase</fullName>
    </submittedName>
</protein>
<dbReference type="PANTHER" id="PTHR43004">
    <property type="entry name" value="TRK SYSTEM POTASSIUM UPTAKE PROTEIN"/>
    <property type="match status" value="1"/>
</dbReference>
<dbReference type="GO" id="GO:0071949">
    <property type="term" value="F:FAD binding"/>
    <property type="evidence" value="ECO:0007669"/>
    <property type="project" value="InterPro"/>
</dbReference>
<dbReference type="InterPro" id="IPR036188">
    <property type="entry name" value="FAD/NAD-bd_sf"/>
</dbReference>
<evidence type="ECO:0000313" key="5">
    <source>
        <dbReference type="EMBL" id="TDB45644.1"/>
    </source>
</evidence>
<name>A0A4R4IXE3_9GAMM</name>
<feature type="domain" description="FAD-binding" evidence="4">
    <location>
        <begin position="6"/>
        <end position="343"/>
    </location>
</feature>
<dbReference type="AlphaFoldDB" id="A0A4R4IXE3"/>
<dbReference type="EMBL" id="PUJY01000059">
    <property type="protein sequence ID" value="TDB45644.1"/>
    <property type="molecule type" value="Genomic_DNA"/>
</dbReference>
<comment type="cofactor">
    <cofactor evidence="1">
        <name>FAD</name>
        <dbReference type="ChEBI" id="CHEBI:57692"/>
    </cofactor>
</comment>
<comment type="caution">
    <text evidence="5">The sequence shown here is derived from an EMBL/GenBank/DDBJ whole genome shotgun (WGS) entry which is preliminary data.</text>
</comment>
<dbReference type="NCBIfam" id="NF006002">
    <property type="entry name" value="PRK08132.1"/>
    <property type="match status" value="1"/>
</dbReference>
<evidence type="ECO:0000259" key="4">
    <source>
        <dbReference type="Pfam" id="PF01494"/>
    </source>
</evidence>
<evidence type="ECO:0000256" key="2">
    <source>
        <dbReference type="ARBA" id="ARBA00022630"/>
    </source>
</evidence>
<evidence type="ECO:0000313" key="6">
    <source>
        <dbReference type="Proteomes" id="UP000295598"/>
    </source>
</evidence>
<dbReference type="Proteomes" id="UP000295598">
    <property type="component" value="Unassembled WGS sequence"/>
</dbReference>
<dbReference type="InterPro" id="IPR050641">
    <property type="entry name" value="RIFMO-like"/>
</dbReference>
<accession>A0A4R4IXE3</accession>
<dbReference type="Gene3D" id="3.30.70.2450">
    <property type="match status" value="1"/>
</dbReference>
<dbReference type="RefSeq" id="WP_132356089.1">
    <property type="nucleotide sequence ID" value="NZ_CAWOJO010000059.1"/>
</dbReference>